<evidence type="ECO:0000256" key="2">
    <source>
        <dbReference type="ARBA" id="ARBA00022692"/>
    </source>
</evidence>
<feature type="transmembrane region" description="Helical" evidence="7">
    <location>
        <begin position="326"/>
        <end position="348"/>
    </location>
</feature>
<dbReference type="InterPro" id="IPR011009">
    <property type="entry name" value="Kinase-like_dom_sf"/>
</dbReference>
<dbReference type="Gene3D" id="3.30.200.20">
    <property type="entry name" value="Phosphorylase Kinase, domain 1"/>
    <property type="match status" value="1"/>
</dbReference>
<dbReference type="PANTHER" id="PTHR11920:SF501">
    <property type="entry name" value="GUANYLATE CYCLASE 32E"/>
    <property type="match status" value="1"/>
</dbReference>
<keyword evidence="5 7" id="KW-0472">Membrane</keyword>
<organism evidence="9 10">
    <name type="scientific">Pinctada imbricata</name>
    <name type="common">Atlantic pearl-oyster</name>
    <name type="synonym">Pinctada martensii</name>
    <dbReference type="NCBI Taxonomy" id="66713"/>
    <lineage>
        <taxon>Eukaryota</taxon>
        <taxon>Metazoa</taxon>
        <taxon>Spiralia</taxon>
        <taxon>Lophotrochozoa</taxon>
        <taxon>Mollusca</taxon>
        <taxon>Bivalvia</taxon>
        <taxon>Autobranchia</taxon>
        <taxon>Pteriomorphia</taxon>
        <taxon>Pterioida</taxon>
        <taxon>Pterioidea</taxon>
        <taxon>Pteriidae</taxon>
        <taxon>Pinctada</taxon>
    </lineage>
</organism>
<proteinExistence type="predicted"/>
<dbReference type="Gene3D" id="3.40.50.2300">
    <property type="match status" value="1"/>
</dbReference>
<evidence type="ECO:0000313" key="9">
    <source>
        <dbReference type="EMBL" id="KAK3089503.1"/>
    </source>
</evidence>
<dbReference type="AlphaFoldDB" id="A0AA89BVZ8"/>
<feature type="domain" description="Receptor ligand binding region" evidence="8">
    <location>
        <begin position="89"/>
        <end position="264"/>
    </location>
</feature>
<keyword evidence="2 7" id="KW-0812">Transmembrane</keyword>
<dbReference type="SUPFAM" id="SSF56112">
    <property type="entry name" value="Protein kinase-like (PK-like)"/>
    <property type="match status" value="1"/>
</dbReference>
<dbReference type="GO" id="GO:0007168">
    <property type="term" value="P:receptor guanylyl cyclase signaling pathway"/>
    <property type="evidence" value="ECO:0007669"/>
    <property type="project" value="TreeGrafter"/>
</dbReference>
<dbReference type="GO" id="GO:0004383">
    <property type="term" value="F:guanylate cyclase activity"/>
    <property type="evidence" value="ECO:0007669"/>
    <property type="project" value="TreeGrafter"/>
</dbReference>
<dbReference type="GO" id="GO:0000166">
    <property type="term" value="F:nucleotide binding"/>
    <property type="evidence" value="ECO:0007669"/>
    <property type="project" value="UniProtKB-KW"/>
</dbReference>
<reference evidence="9" key="1">
    <citation type="submission" date="2019-08" db="EMBL/GenBank/DDBJ databases">
        <title>The improved chromosome-level genome for the pearl oyster Pinctada fucata martensii using PacBio sequencing and Hi-C.</title>
        <authorList>
            <person name="Zheng Z."/>
        </authorList>
    </citation>
    <scope>NUCLEOTIDE SEQUENCE</scope>
    <source>
        <strain evidence="9">ZZ-2019</strain>
        <tissue evidence="9">Adductor muscle</tissue>
    </source>
</reference>
<dbReference type="InterPro" id="IPR050401">
    <property type="entry name" value="Cyclic_nucleotide_synthase"/>
</dbReference>
<name>A0AA89BVZ8_PINIB</name>
<sequence length="492" mass="56257">MKLHGKQLLNALYQVRVFRAHRKSKMAATGSDWLTHFGILFYNHCTEFHETSQEASTQCPLPIYVFLGDSHALIDFARALHRHPKVNQDEYVVITVDDRQYSSSSKTYFLKTPFETDLKTSHVEAFKPVLVVSPRHPNSTKWSAFLTDVRQLNTEPPINLPKPPNIPNITVVGTPLSYRQEKLCHIRHKQVAQQVPIYAAYLYDAIMVYARAVNQLLLEGKSVYNGSAVVQWIQNRSHMSIQGFEVYIDPQGDAEGNYSLLSLKMTKNKPPSLQAFGGFQRKSNGLGIPNFSLVQEIDWPLGHPPLDQPKCGFDGKKCEHKPDWKLATFCSLVGAVVALAAIFVFRYYRYEKKLARLLWKIEFKDLVLLDSVEEIVTHRKPKRKSNSSWRFLIDGDEPERATLLGNTKQDKKQSVWEQKRIGSYKGNIVSIKCLVKKHVVINRSLKKQLQLRKELTHDNVNRFIGASINEPYIYVVTQYCVRGSLEVSPSTS</sequence>
<dbReference type="SUPFAM" id="SSF53822">
    <property type="entry name" value="Periplasmic binding protein-like I"/>
    <property type="match status" value="1"/>
</dbReference>
<gene>
    <name evidence="9" type="ORF">FSP39_004136</name>
</gene>
<dbReference type="Pfam" id="PF01094">
    <property type="entry name" value="ANF_receptor"/>
    <property type="match status" value="1"/>
</dbReference>
<dbReference type="InterPro" id="IPR001828">
    <property type="entry name" value="ANF_lig-bd_rcpt"/>
</dbReference>
<evidence type="ECO:0000256" key="1">
    <source>
        <dbReference type="ARBA" id="ARBA00004370"/>
    </source>
</evidence>
<dbReference type="InterPro" id="IPR028082">
    <property type="entry name" value="Peripla_BP_I"/>
</dbReference>
<dbReference type="PANTHER" id="PTHR11920">
    <property type="entry name" value="GUANYLYL CYCLASE"/>
    <property type="match status" value="1"/>
</dbReference>
<protein>
    <recommendedName>
        <fullName evidence="8">Receptor ligand binding region domain-containing protein</fullName>
    </recommendedName>
</protein>
<evidence type="ECO:0000313" key="10">
    <source>
        <dbReference type="Proteomes" id="UP001186944"/>
    </source>
</evidence>
<dbReference type="Proteomes" id="UP001186944">
    <property type="component" value="Unassembled WGS sequence"/>
</dbReference>
<evidence type="ECO:0000256" key="4">
    <source>
        <dbReference type="ARBA" id="ARBA00022989"/>
    </source>
</evidence>
<dbReference type="GO" id="GO:0005886">
    <property type="term" value="C:plasma membrane"/>
    <property type="evidence" value="ECO:0007669"/>
    <property type="project" value="TreeGrafter"/>
</dbReference>
<keyword evidence="10" id="KW-1185">Reference proteome</keyword>
<accession>A0AA89BVZ8</accession>
<keyword evidence="6" id="KW-0456">Lyase</keyword>
<evidence type="ECO:0000256" key="6">
    <source>
        <dbReference type="ARBA" id="ARBA00023239"/>
    </source>
</evidence>
<comment type="subcellular location">
    <subcellularLocation>
        <location evidence="1">Membrane</location>
    </subcellularLocation>
</comment>
<comment type="caution">
    <text evidence="9">The sequence shown here is derived from an EMBL/GenBank/DDBJ whole genome shotgun (WGS) entry which is preliminary data.</text>
</comment>
<dbReference type="GO" id="GO:0001653">
    <property type="term" value="F:peptide receptor activity"/>
    <property type="evidence" value="ECO:0007669"/>
    <property type="project" value="TreeGrafter"/>
</dbReference>
<evidence type="ECO:0000256" key="3">
    <source>
        <dbReference type="ARBA" id="ARBA00022741"/>
    </source>
</evidence>
<evidence type="ECO:0000256" key="5">
    <source>
        <dbReference type="ARBA" id="ARBA00023136"/>
    </source>
</evidence>
<dbReference type="GO" id="GO:0004016">
    <property type="term" value="F:adenylate cyclase activity"/>
    <property type="evidence" value="ECO:0007669"/>
    <property type="project" value="TreeGrafter"/>
</dbReference>
<evidence type="ECO:0000256" key="7">
    <source>
        <dbReference type="SAM" id="Phobius"/>
    </source>
</evidence>
<keyword evidence="4 7" id="KW-1133">Transmembrane helix</keyword>
<keyword evidence="3" id="KW-0547">Nucleotide-binding</keyword>
<dbReference type="EMBL" id="VSWD01000010">
    <property type="protein sequence ID" value="KAK3089503.1"/>
    <property type="molecule type" value="Genomic_DNA"/>
</dbReference>
<evidence type="ECO:0000259" key="8">
    <source>
        <dbReference type="Pfam" id="PF01094"/>
    </source>
</evidence>